<dbReference type="SUPFAM" id="SSF48173">
    <property type="entry name" value="Cryptochrome/photolyase FAD-binding domain"/>
    <property type="match status" value="1"/>
</dbReference>
<evidence type="ECO:0000313" key="9">
    <source>
        <dbReference type="EMBL" id="TAA48184.1"/>
    </source>
</evidence>
<dbReference type="PANTHER" id="PTHR11455:SF9">
    <property type="entry name" value="CRYPTOCHROME CIRCADIAN CLOCK 5 ISOFORM X1"/>
    <property type="match status" value="1"/>
</dbReference>
<sequence length="476" mass="53823">MAKLVWFRDDLRTLDNPALFHACEKDEGQVFAIYVISPTQWLRHHWSPSRIGLIRRRIEALTAELAALNIGLTVLMADTYSEIPELIASHCQANDIDHLFINKEVGFNEGKRDREVKAALQLLGVATVAYDTRAILPPGSVLTGKGKPFSVFTPFKKAWLRLFSSAGVSCLPRPKARQCHTLSSSNNEASSWPENINVNNSQTVTEEQILGTLRQFVAEKVNDYHTDRDVPSIAGTSALSPFLAIGAISARQCIARLLYQVSGDLSALSEGENVWLSELVWRDFYRHLIEAYPRLSMHRSFKPAYDSLQWCNDAQLFQQWCDGLTGYPLVDAGMRQLKHTGWMHNRLRMVVASFLTKHLLIDWRWGERYFMQQLVDGDLAANNGGWQWAASTGADSVPYFRIFNPLLQAKRFDPDGSFIRKWVPELKSLAVPEIFEPHKKGRNLLAGDYPMPVVIHAEARQRALAFYKGINDATLP</sequence>
<dbReference type="PROSITE" id="PS51645">
    <property type="entry name" value="PHR_CRY_ALPHA_BETA"/>
    <property type="match status" value="1"/>
</dbReference>
<keyword evidence="4 7" id="KW-0285">Flavoprotein</keyword>
<evidence type="ECO:0000256" key="5">
    <source>
        <dbReference type="ARBA" id="ARBA00022827"/>
    </source>
</evidence>
<dbReference type="PANTHER" id="PTHR11455">
    <property type="entry name" value="CRYPTOCHROME"/>
    <property type="match status" value="1"/>
</dbReference>
<dbReference type="Pfam" id="PF00875">
    <property type="entry name" value="DNA_photolyase"/>
    <property type="match status" value="1"/>
</dbReference>
<gene>
    <name evidence="9" type="primary">phrB</name>
    <name evidence="9" type="ORF">EXY25_02825</name>
</gene>
<evidence type="ECO:0000256" key="6">
    <source>
        <dbReference type="ARBA" id="ARBA00022991"/>
    </source>
</evidence>
<evidence type="ECO:0000256" key="2">
    <source>
        <dbReference type="ARBA" id="ARBA00001974"/>
    </source>
</evidence>
<proteinExistence type="inferred from homology"/>
<feature type="domain" description="Photolyase/cryptochrome alpha/beta" evidence="8">
    <location>
        <begin position="1"/>
        <end position="135"/>
    </location>
</feature>
<dbReference type="NCBIfam" id="NF007955">
    <property type="entry name" value="PRK10674.1"/>
    <property type="match status" value="1"/>
</dbReference>
<keyword evidence="5 7" id="KW-0274">FAD</keyword>
<keyword evidence="6 7" id="KW-0157">Chromophore</keyword>
<dbReference type="EMBL" id="SHLY01000001">
    <property type="protein sequence ID" value="TAA48184.1"/>
    <property type="molecule type" value="Genomic_DNA"/>
</dbReference>
<keyword evidence="10" id="KW-1185">Reference proteome</keyword>
<dbReference type="Gene3D" id="3.40.50.620">
    <property type="entry name" value="HUPs"/>
    <property type="match status" value="1"/>
</dbReference>
<dbReference type="EC" id="4.1.99.3" evidence="9"/>
<dbReference type="GO" id="GO:0003904">
    <property type="term" value="F:deoxyribodipyrimidine photo-lyase activity"/>
    <property type="evidence" value="ECO:0007669"/>
    <property type="project" value="UniProtKB-EC"/>
</dbReference>
<evidence type="ECO:0000313" key="10">
    <source>
        <dbReference type="Proteomes" id="UP000292544"/>
    </source>
</evidence>
<comment type="caution">
    <text evidence="9">The sequence shown here is derived from an EMBL/GenBank/DDBJ whole genome shotgun (WGS) entry which is preliminary data.</text>
</comment>
<dbReference type="Pfam" id="PF03441">
    <property type="entry name" value="FAD_binding_7"/>
    <property type="match status" value="1"/>
</dbReference>
<evidence type="ECO:0000259" key="8">
    <source>
        <dbReference type="PROSITE" id="PS51645"/>
    </source>
</evidence>
<dbReference type="PROSITE" id="PS00394">
    <property type="entry name" value="DNA_PHOTOLYASES_1_1"/>
    <property type="match status" value="1"/>
</dbReference>
<accession>A0ABY1WTY9</accession>
<dbReference type="InterPro" id="IPR036155">
    <property type="entry name" value="Crypto/Photolyase_N_sf"/>
</dbReference>
<evidence type="ECO:0000256" key="7">
    <source>
        <dbReference type="RuleBase" id="RU004182"/>
    </source>
</evidence>
<dbReference type="PRINTS" id="PR00147">
    <property type="entry name" value="DNAPHOTLYASE"/>
</dbReference>
<dbReference type="InterPro" id="IPR036134">
    <property type="entry name" value="Crypto/Photolyase_FAD-like_sf"/>
</dbReference>
<dbReference type="InterPro" id="IPR005101">
    <property type="entry name" value="Cryptochr/Photolyase_FAD-bd"/>
</dbReference>
<dbReference type="Gene3D" id="1.25.40.80">
    <property type="match status" value="1"/>
</dbReference>
<organism evidence="9 10">
    <name type="scientific">Corallincola spongiicola</name>
    <dbReference type="NCBI Taxonomy" id="2520508"/>
    <lineage>
        <taxon>Bacteria</taxon>
        <taxon>Pseudomonadati</taxon>
        <taxon>Pseudomonadota</taxon>
        <taxon>Gammaproteobacteria</taxon>
        <taxon>Alteromonadales</taxon>
        <taxon>Psychromonadaceae</taxon>
        <taxon>Corallincola</taxon>
    </lineage>
</organism>
<keyword evidence="9" id="KW-0456">Lyase</keyword>
<evidence type="ECO:0000256" key="1">
    <source>
        <dbReference type="ARBA" id="ARBA00001932"/>
    </source>
</evidence>
<evidence type="ECO:0000256" key="3">
    <source>
        <dbReference type="ARBA" id="ARBA00005862"/>
    </source>
</evidence>
<comment type="similarity">
    <text evidence="3">Belongs to the DNA photolyase class-1 family.</text>
</comment>
<dbReference type="InterPro" id="IPR014729">
    <property type="entry name" value="Rossmann-like_a/b/a_fold"/>
</dbReference>
<comment type="cofactor">
    <cofactor evidence="2">
        <name>FAD</name>
        <dbReference type="ChEBI" id="CHEBI:57692"/>
    </cofactor>
</comment>
<dbReference type="InterPro" id="IPR002081">
    <property type="entry name" value="Cryptochrome/DNA_photolyase_1"/>
</dbReference>
<name>A0ABY1WTY9_9GAMM</name>
<comment type="similarity">
    <text evidence="7">Belongs to the DNA photolyase family.</text>
</comment>
<dbReference type="RefSeq" id="WP_130565647.1">
    <property type="nucleotide sequence ID" value="NZ_SHLY01000001.1"/>
</dbReference>
<dbReference type="InterPro" id="IPR006050">
    <property type="entry name" value="DNA_photolyase_N"/>
</dbReference>
<dbReference type="InterPro" id="IPR018394">
    <property type="entry name" value="DNA_photolyase_1_CS_C"/>
</dbReference>
<reference evidence="10" key="1">
    <citation type="submission" date="2019-02" db="EMBL/GenBank/DDBJ databases">
        <title>Draft genome sequence of Muricauda sp. 176CP4-71.</title>
        <authorList>
            <person name="Park J.-S."/>
        </authorList>
    </citation>
    <scope>NUCLEOTIDE SEQUENCE [LARGE SCALE GENOMIC DNA]</scope>
    <source>
        <strain evidence="10">176GS2-150</strain>
    </source>
</reference>
<evidence type="ECO:0000256" key="4">
    <source>
        <dbReference type="ARBA" id="ARBA00022630"/>
    </source>
</evidence>
<dbReference type="Gene3D" id="1.10.579.10">
    <property type="entry name" value="DNA Cyclobutane Dipyrimidine Photolyase, subunit A, domain 3"/>
    <property type="match status" value="1"/>
</dbReference>
<comment type="cofactor">
    <cofactor evidence="1">
        <name>(6R)-5,10-methylene-5,6,7,8-tetrahydrofolate</name>
        <dbReference type="ChEBI" id="CHEBI:15636"/>
    </cofactor>
</comment>
<dbReference type="Proteomes" id="UP000292544">
    <property type="component" value="Unassembled WGS sequence"/>
</dbReference>
<dbReference type="SUPFAM" id="SSF52425">
    <property type="entry name" value="Cryptochrome/photolyase, N-terminal domain"/>
    <property type="match status" value="1"/>
</dbReference>
<protein>
    <submittedName>
        <fullName evidence="9">Deoxyribodipyrimidine photo-lyase</fullName>
        <ecNumber evidence="9">4.1.99.3</ecNumber>
    </submittedName>
</protein>
<dbReference type="PROSITE" id="PS00691">
    <property type="entry name" value="DNA_PHOTOLYASES_1_2"/>
    <property type="match status" value="1"/>
</dbReference>